<feature type="transmembrane region" description="Helical" evidence="1">
    <location>
        <begin position="37"/>
        <end position="55"/>
    </location>
</feature>
<keyword evidence="1" id="KW-1133">Transmembrane helix</keyword>
<protein>
    <submittedName>
        <fullName evidence="2">DUF4281 domain-containing protein</fullName>
    </submittedName>
</protein>
<sequence>MPLDQLFRIASTVVLVGWLALALAPLKRPAMVTTARLVAALLCGGYVAIVGHALATGPAPSGASFMTLDGIASLFSSRTALLGGWVHYLAFDLWVGSWEVEDAPRARVPHWLLLICLVLTFLAGPAGLLLYLLVKAARRR</sequence>
<keyword evidence="1" id="KW-0472">Membrane</keyword>
<organism evidence="2 3">
    <name type="scientific">Glacieibacterium frigidum</name>
    <dbReference type="NCBI Taxonomy" id="2593303"/>
    <lineage>
        <taxon>Bacteria</taxon>
        <taxon>Pseudomonadati</taxon>
        <taxon>Pseudomonadota</taxon>
        <taxon>Alphaproteobacteria</taxon>
        <taxon>Sphingomonadales</taxon>
        <taxon>Sphingosinicellaceae</taxon>
        <taxon>Glacieibacterium</taxon>
    </lineage>
</organism>
<dbReference type="OrthoDB" id="345237at2"/>
<dbReference type="Pfam" id="PF14108">
    <property type="entry name" value="ABA4-like"/>
    <property type="match status" value="1"/>
</dbReference>
<dbReference type="Proteomes" id="UP000317894">
    <property type="component" value="Unassembled WGS sequence"/>
</dbReference>
<feature type="transmembrane region" description="Helical" evidence="1">
    <location>
        <begin position="6"/>
        <end position="25"/>
    </location>
</feature>
<name>A0A552UFI1_9SPHN</name>
<dbReference type="EMBL" id="VJWA01000001">
    <property type="protein sequence ID" value="TRW16987.1"/>
    <property type="molecule type" value="Genomic_DNA"/>
</dbReference>
<accession>A0A552UFI1</accession>
<dbReference type="AlphaFoldDB" id="A0A552UFI1"/>
<comment type="caution">
    <text evidence="2">The sequence shown here is derived from an EMBL/GenBank/DDBJ whole genome shotgun (WGS) entry which is preliminary data.</text>
</comment>
<keyword evidence="1" id="KW-0812">Transmembrane</keyword>
<evidence type="ECO:0000313" key="3">
    <source>
        <dbReference type="Proteomes" id="UP000317894"/>
    </source>
</evidence>
<dbReference type="InterPro" id="IPR025461">
    <property type="entry name" value="ABA4-like"/>
</dbReference>
<dbReference type="RefSeq" id="WP_143554531.1">
    <property type="nucleotide sequence ID" value="NZ_VJWA01000001.1"/>
</dbReference>
<evidence type="ECO:0000256" key="1">
    <source>
        <dbReference type="SAM" id="Phobius"/>
    </source>
</evidence>
<evidence type="ECO:0000313" key="2">
    <source>
        <dbReference type="EMBL" id="TRW16987.1"/>
    </source>
</evidence>
<reference evidence="2 3" key="1">
    <citation type="submission" date="2019-07" db="EMBL/GenBank/DDBJ databases">
        <title>Novel species isolated from glacier.</title>
        <authorList>
            <person name="Liu Q."/>
            <person name="Xin Y.-H."/>
        </authorList>
    </citation>
    <scope>NUCLEOTIDE SEQUENCE [LARGE SCALE GENOMIC DNA]</scope>
    <source>
        <strain evidence="2 3">LB1R16</strain>
    </source>
</reference>
<gene>
    <name evidence="2" type="ORF">FMM06_01900</name>
</gene>
<keyword evidence="3" id="KW-1185">Reference proteome</keyword>
<feature type="transmembrane region" description="Helical" evidence="1">
    <location>
        <begin position="111"/>
        <end position="134"/>
    </location>
</feature>
<proteinExistence type="predicted"/>